<dbReference type="InterPro" id="IPR001763">
    <property type="entry name" value="Rhodanese-like_dom"/>
</dbReference>
<dbReference type="Gene3D" id="3.40.250.10">
    <property type="entry name" value="Rhodanese-like domain"/>
    <property type="match status" value="1"/>
</dbReference>
<name>A0A1R2B1C5_9CILI</name>
<keyword evidence="3" id="KW-1185">Reference proteome</keyword>
<dbReference type="Proteomes" id="UP000187209">
    <property type="component" value="Unassembled WGS sequence"/>
</dbReference>
<evidence type="ECO:0000259" key="1">
    <source>
        <dbReference type="PROSITE" id="PS50206"/>
    </source>
</evidence>
<dbReference type="AlphaFoldDB" id="A0A1R2B1C5"/>
<dbReference type="InterPro" id="IPR036873">
    <property type="entry name" value="Rhodanese-like_dom_sf"/>
</dbReference>
<evidence type="ECO:0000313" key="3">
    <source>
        <dbReference type="Proteomes" id="UP000187209"/>
    </source>
</evidence>
<reference evidence="2 3" key="1">
    <citation type="submission" date="2016-11" db="EMBL/GenBank/DDBJ databases">
        <title>The macronuclear genome of Stentor coeruleus: a giant cell with tiny introns.</title>
        <authorList>
            <person name="Slabodnick M."/>
            <person name="Ruby J.G."/>
            <person name="Reiff S.B."/>
            <person name="Swart E.C."/>
            <person name="Gosai S."/>
            <person name="Prabakaran S."/>
            <person name="Witkowska E."/>
            <person name="Larue G.E."/>
            <person name="Fisher S."/>
            <person name="Freeman R.M."/>
            <person name="Gunawardena J."/>
            <person name="Chu W."/>
            <person name="Stover N.A."/>
            <person name="Gregory B.D."/>
            <person name="Nowacki M."/>
            <person name="Derisi J."/>
            <person name="Roy S.W."/>
            <person name="Marshall W.F."/>
            <person name="Sood P."/>
        </authorList>
    </citation>
    <scope>NUCLEOTIDE SEQUENCE [LARGE SCALE GENOMIC DNA]</scope>
    <source>
        <strain evidence="2">WM001</strain>
    </source>
</reference>
<protein>
    <recommendedName>
        <fullName evidence="1">Rhodanese domain-containing protein</fullName>
    </recommendedName>
</protein>
<dbReference type="PROSITE" id="PS50206">
    <property type="entry name" value="RHODANESE_3"/>
    <property type="match status" value="1"/>
</dbReference>
<comment type="caution">
    <text evidence="2">The sequence shown here is derived from an EMBL/GenBank/DDBJ whole genome shotgun (WGS) entry which is preliminary data.</text>
</comment>
<dbReference type="SUPFAM" id="SSF52821">
    <property type="entry name" value="Rhodanese/Cell cycle control phosphatase"/>
    <property type="match status" value="1"/>
</dbReference>
<accession>A0A1R2B1C5</accession>
<feature type="domain" description="Rhodanese" evidence="1">
    <location>
        <begin position="54"/>
        <end position="113"/>
    </location>
</feature>
<gene>
    <name evidence="2" type="ORF">SteCoe_31389</name>
</gene>
<dbReference type="EMBL" id="MPUH01001072">
    <property type="protein sequence ID" value="OMJ70593.1"/>
    <property type="molecule type" value="Genomic_DNA"/>
</dbReference>
<organism evidence="2 3">
    <name type="scientific">Stentor coeruleus</name>
    <dbReference type="NCBI Taxonomy" id="5963"/>
    <lineage>
        <taxon>Eukaryota</taxon>
        <taxon>Sar</taxon>
        <taxon>Alveolata</taxon>
        <taxon>Ciliophora</taxon>
        <taxon>Postciliodesmatophora</taxon>
        <taxon>Heterotrichea</taxon>
        <taxon>Heterotrichida</taxon>
        <taxon>Stentoridae</taxon>
        <taxon>Stentor</taxon>
    </lineage>
</organism>
<proteinExistence type="predicted"/>
<evidence type="ECO:0000313" key="2">
    <source>
        <dbReference type="EMBL" id="OMJ70593.1"/>
    </source>
</evidence>
<sequence>MNPFITIEEIHEKAQEVYMIYCSPHLSPPEEYYSGSHWLVVDDMTAKFVNTVCSLEIPGDKILACYDSGDLFSASKAYWALRAAGFAEVRIMPRSVYATNLIQLISGTPPLISKAERAYLPFNNELVMTKEEFLKRETFYQQAVQINYLAFNILDSNGRLQTSESVLSFLQTSGIKFSQSRASIVHGKRACLGGIMLAYVSKRSVSVVIDEIESLGTPQVRDSRTRETRLNQTENSDEVKYNTVMAGYSVSVDDPAKRAVKKSVHTRDGGQCKNCIIT</sequence>